<evidence type="ECO:0000256" key="9">
    <source>
        <dbReference type="NCBIfam" id="TIGR00858"/>
    </source>
</evidence>
<comment type="catalytic activity">
    <reaction evidence="8">
        <text>6-carboxyhexanoyl-[ACP] + L-alanine + H(+) = (8S)-8-amino-7-oxononanoate + holo-[ACP] + CO2</text>
        <dbReference type="Rhea" id="RHEA:42288"/>
        <dbReference type="Rhea" id="RHEA-COMP:9685"/>
        <dbReference type="Rhea" id="RHEA-COMP:9955"/>
        <dbReference type="ChEBI" id="CHEBI:15378"/>
        <dbReference type="ChEBI" id="CHEBI:16526"/>
        <dbReference type="ChEBI" id="CHEBI:57972"/>
        <dbReference type="ChEBI" id="CHEBI:64479"/>
        <dbReference type="ChEBI" id="CHEBI:78846"/>
        <dbReference type="ChEBI" id="CHEBI:149468"/>
        <dbReference type="EC" id="2.3.1.47"/>
    </reaction>
</comment>
<dbReference type="CDD" id="cd06454">
    <property type="entry name" value="KBL_like"/>
    <property type="match status" value="1"/>
</dbReference>
<name>A0A1G7NGT2_9BACT</name>
<dbReference type="SUPFAM" id="SSF53383">
    <property type="entry name" value="PLP-dependent transferases"/>
    <property type="match status" value="1"/>
</dbReference>
<dbReference type="PANTHER" id="PTHR13693">
    <property type="entry name" value="CLASS II AMINOTRANSFERASE/8-AMINO-7-OXONONANOATE SYNTHASE"/>
    <property type="match status" value="1"/>
</dbReference>
<evidence type="ECO:0000313" key="12">
    <source>
        <dbReference type="EMBL" id="SDF72460.1"/>
    </source>
</evidence>
<dbReference type="EC" id="2.3.1.47" evidence="4 9"/>
<comment type="pathway">
    <text evidence="2">Cofactor biosynthesis; biotin biosynthesis.</text>
</comment>
<feature type="domain" description="Aminotransferase class I/classII large" evidence="11">
    <location>
        <begin position="37"/>
        <end position="374"/>
    </location>
</feature>
<dbReference type="AlphaFoldDB" id="A0A1G7NGT2"/>
<dbReference type="Proteomes" id="UP000199355">
    <property type="component" value="Unassembled WGS sequence"/>
</dbReference>
<dbReference type="GO" id="GO:0016874">
    <property type="term" value="F:ligase activity"/>
    <property type="evidence" value="ECO:0007669"/>
    <property type="project" value="UniProtKB-KW"/>
</dbReference>
<protein>
    <recommendedName>
        <fullName evidence="4 9">8-amino-7-oxononanoate synthase</fullName>
        <ecNumber evidence="4 9">2.3.1.47</ecNumber>
    </recommendedName>
</protein>
<keyword evidence="5 12" id="KW-0808">Transferase</keyword>
<dbReference type="InterPro" id="IPR004723">
    <property type="entry name" value="AONS_Archaea/Proteobacteria"/>
</dbReference>
<dbReference type="UniPathway" id="UPA00078"/>
<evidence type="ECO:0000256" key="6">
    <source>
        <dbReference type="ARBA" id="ARBA00022756"/>
    </source>
</evidence>
<dbReference type="NCBIfam" id="TIGR00858">
    <property type="entry name" value="bioF"/>
    <property type="match status" value="1"/>
</dbReference>
<dbReference type="InterPro" id="IPR015424">
    <property type="entry name" value="PyrdxlP-dep_Trfase"/>
</dbReference>
<comment type="cofactor">
    <cofactor evidence="1 10">
        <name>pyridoxal 5'-phosphate</name>
        <dbReference type="ChEBI" id="CHEBI:597326"/>
    </cofactor>
</comment>
<gene>
    <name evidence="12" type="ORF">SAMN05192586_11161</name>
</gene>
<proteinExistence type="predicted"/>
<organism evidence="12 13">
    <name type="scientific">Desulfovibrio legallii</name>
    <dbReference type="NCBI Taxonomy" id="571438"/>
    <lineage>
        <taxon>Bacteria</taxon>
        <taxon>Pseudomonadati</taxon>
        <taxon>Thermodesulfobacteriota</taxon>
        <taxon>Desulfovibrionia</taxon>
        <taxon>Desulfovibrionales</taxon>
        <taxon>Desulfovibrionaceae</taxon>
        <taxon>Desulfovibrio</taxon>
    </lineage>
</organism>
<evidence type="ECO:0000256" key="7">
    <source>
        <dbReference type="ARBA" id="ARBA00022898"/>
    </source>
</evidence>
<keyword evidence="12" id="KW-0436">Ligase</keyword>
<evidence type="ECO:0000256" key="8">
    <source>
        <dbReference type="ARBA" id="ARBA00047715"/>
    </source>
</evidence>
<comment type="subunit">
    <text evidence="3">Homodimer.</text>
</comment>
<evidence type="ECO:0000259" key="11">
    <source>
        <dbReference type="Pfam" id="PF00155"/>
    </source>
</evidence>
<dbReference type="GO" id="GO:0030170">
    <property type="term" value="F:pyridoxal phosphate binding"/>
    <property type="evidence" value="ECO:0007669"/>
    <property type="project" value="InterPro"/>
</dbReference>
<dbReference type="RefSeq" id="WP_092154082.1">
    <property type="nucleotide sequence ID" value="NZ_FNBX01000011.1"/>
</dbReference>
<evidence type="ECO:0000313" key="13">
    <source>
        <dbReference type="Proteomes" id="UP000199355"/>
    </source>
</evidence>
<evidence type="ECO:0000256" key="10">
    <source>
        <dbReference type="PIRSR" id="PIRSR604723-51"/>
    </source>
</evidence>
<dbReference type="InterPro" id="IPR050087">
    <property type="entry name" value="AON_synthase_class-II"/>
</dbReference>
<evidence type="ECO:0000256" key="5">
    <source>
        <dbReference type="ARBA" id="ARBA00022679"/>
    </source>
</evidence>
<dbReference type="GO" id="GO:0008710">
    <property type="term" value="F:8-amino-7-oxononanoate synthase activity"/>
    <property type="evidence" value="ECO:0007669"/>
    <property type="project" value="UniProtKB-UniRule"/>
</dbReference>
<dbReference type="GO" id="GO:0009102">
    <property type="term" value="P:biotin biosynthetic process"/>
    <property type="evidence" value="ECO:0007669"/>
    <property type="project" value="UniProtKB-UniRule"/>
</dbReference>
<dbReference type="InterPro" id="IPR004839">
    <property type="entry name" value="Aminotransferase_I/II_large"/>
</dbReference>
<dbReference type="Pfam" id="PF00155">
    <property type="entry name" value="Aminotran_1_2"/>
    <property type="match status" value="1"/>
</dbReference>
<dbReference type="Gene3D" id="3.40.640.10">
    <property type="entry name" value="Type I PLP-dependent aspartate aminotransferase-like (Major domain)"/>
    <property type="match status" value="1"/>
</dbReference>
<accession>A0A1G7NGT2</accession>
<keyword evidence="6" id="KW-0093">Biotin biosynthesis</keyword>
<feature type="modified residue" description="N6-(pyridoxal phosphate)lysine" evidence="10">
    <location>
        <position position="235"/>
    </location>
</feature>
<dbReference type="STRING" id="571438.SAMN05192586_11161"/>
<dbReference type="InterPro" id="IPR015422">
    <property type="entry name" value="PyrdxlP-dep_Trfase_small"/>
</dbReference>
<dbReference type="Gene3D" id="3.90.1150.10">
    <property type="entry name" value="Aspartate Aminotransferase, domain 1"/>
    <property type="match status" value="1"/>
</dbReference>
<reference evidence="13" key="1">
    <citation type="submission" date="2016-10" db="EMBL/GenBank/DDBJ databases">
        <authorList>
            <person name="Varghese N."/>
            <person name="Submissions S."/>
        </authorList>
    </citation>
    <scope>NUCLEOTIDE SEQUENCE [LARGE SCALE GENOMIC DNA]</scope>
    <source>
        <strain evidence="13">KHC7</strain>
    </source>
</reference>
<dbReference type="InterPro" id="IPR015421">
    <property type="entry name" value="PyrdxlP-dep_Trfase_major"/>
</dbReference>
<keyword evidence="7 10" id="KW-0663">Pyridoxal phosphate</keyword>
<dbReference type="OrthoDB" id="9807157at2"/>
<dbReference type="EMBL" id="FNBX01000011">
    <property type="protein sequence ID" value="SDF72460.1"/>
    <property type="molecule type" value="Genomic_DNA"/>
</dbReference>
<evidence type="ECO:0000256" key="3">
    <source>
        <dbReference type="ARBA" id="ARBA00011738"/>
    </source>
</evidence>
<evidence type="ECO:0000256" key="1">
    <source>
        <dbReference type="ARBA" id="ARBA00001933"/>
    </source>
</evidence>
<sequence>MDFAARLAAVKAAHLYRTPYLMESVQGREVVMDGRRVLLFCSNSYLGLNNRPEILRAAVRAVKAYGVGAGGSRLVSGNLRPHVRLEKLLARFKGSEAALLCNSGYTANAGAISALCGAGSHIFSDALNHASIVDGCRLARAHTVVYAHNDPADLEAKIRRERPREGLIVTDSVFSMDGDVARLPELARISRRYGLPLMVDDAHATGVLGATGRGSLEHFGLSHEDVPIVMTTLSKAVPSEGGAICGSRELCDLLRNTARPFIFTTALSPATVAAAHAGLAQIMAHPELVRRLRENTACMARNLRDLGLPAAADTPIFPILVGDEEKARRAGAALLRMGVFIPCIRYPTVARGAARLRLTVMAAHTEADLNYAAACIAKALHPRGEGI</sequence>
<keyword evidence="13" id="KW-1185">Reference proteome</keyword>
<evidence type="ECO:0000256" key="4">
    <source>
        <dbReference type="ARBA" id="ARBA00013187"/>
    </source>
</evidence>
<evidence type="ECO:0000256" key="2">
    <source>
        <dbReference type="ARBA" id="ARBA00004746"/>
    </source>
</evidence>